<dbReference type="Proteomes" id="UP000294802">
    <property type="component" value="Unassembled WGS sequence"/>
</dbReference>
<dbReference type="InterPro" id="IPR009057">
    <property type="entry name" value="Homeodomain-like_sf"/>
</dbReference>
<dbReference type="OrthoDB" id="9812484at2"/>
<name>A0A4R6BUC6_9STAP</name>
<feature type="domain" description="HTH tetR-type" evidence="3">
    <location>
        <begin position="2"/>
        <end position="62"/>
    </location>
</feature>
<evidence type="ECO:0000259" key="3">
    <source>
        <dbReference type="PROSITE" id="PS50977"/>
    </source>
</evidence>
<proteinExistence type="predicted"/>
<dbReference type="SUPFAM" id="SSF46689">
    <property type="entry name" value="Homeodomain-like"/>
    <property type="match status" value="1"/>
</dbReference>
<dbReference type="Pfam" id="PF08359">
    <property type="entry name" value="TetR_C_4"/>
    <property type="match status" value="1"/>
</dbReference>
<dbReference type="RefSeq" id="WP_133443849.1">
    <property type="nucleotide sequence ID" value="NZ_SCWB01000009.1"/>
</dbReference>
<dbReference type="PROSITE" id="PS50977">
    <property type="entry name" value="HTH_TETR_2"/>
    <property type="match status" value="1"/>
</dbReference>
<feature type="DNA-binding region" description="H-T-H motif" evidence="2">
    <location>
        <begin position="25"/>
        <end position="44"/>
    </location>
</feature>
<dbReference type="PANTHER" id="PTHR30055:SF195">
    <property type="entry name" value="FATTY ACID METABOLISM REGULATOR PROTEIN"/>
    <property type="match status" value="1"/>
</dbReference>
<keyword evidence="1 2" id="KW-0238">DNA-binding</keyword>
<reference evidence="4 5" key="1">
    <citation type="submission" date="2019-01" db="EMBL/GenBank/DDBJ databases">
        <title>Draft genome sequences of the type strains of six Macrococcus species.</title>
        <authorList>
            <person name="Mazhar S."/>
            <person name="Altermann E."/>
            <person name="Hill C."/>
            <person name="Mcauliffe O."/>
        </authorList>
    </citation>
    <scope>NUCLEOTIDE SEQUENCE [LARGE SCALE GENOMIC DNA]</scope>
    <source>
        <strain evidence="4 5">CCM4815</strain>
    </source>
</reference>
<dbReference type="GO" id="GO:0003700">
    <property type="term" value="F:DNA-binding transcription factor activity"/>
    <property type="evidence" value="ECO:0007669"/>
    <property type="project" value="TreeGrafter"/>
</dbReference>
<sequence length="194" mass="22371">MTEKRQLIINAAVEVIAEHGYHGAQVSRIAKQAGVADGTIYLYFKNKDDILFGLFEYKVDQLMKTMEQTLGNLSPEKQLKIFVRNHVEWLALDQPLAACVQLELRQSKKEMRNKLNHLLIPYHRLLNDILVKGIEAGDFDNTMNLKFARQLIFGAVDEAISTWVVSDFKYDILAQFDELYYLISKAVRRGQLHD</sequence>
<organism evidence="4 5">
    <name type="scientific">Macrococcus lamae</name>
    <dbReference type="NCBI Taxonomy" id="198484"/>
    <lineage>
        <taxon>Bacteria</taxon>
        <taxon>Bacillati</taxon>
        <taxon>Bacillota</taxon>
        <taxon>Bacilli</taxon>
        <taxon>Bacillales</taxon>
        <taxon>Staphylococcaceae</taxon>
        <taxon>Macrococcus</taxon>
    </lineage>
</organism>
<keyword evidence="5" id="KW-1185">Reference proteome</keyword>
<dbReference type="AlphaFoldDB" id="A0A4R6BUC6"/>
<evidence type="ECO:0000256" key="2">
    <source>
        <dbReference type="PROSITE-ProRule" id="PRU00335"/>
    </source>
</evidence>
<dbReference type="InterPro" id="IPR013570">
    <property type="entry name" value="Tscrpt_reg_YsiA_C"/>
</dbReference>
<dbReference type="EMBL" id="SCWB01000009">
    <property type="protein sequence ID" value="TDM10646.1"/>
    <property type="molecule type" value="Genomic_DNA"/>
</dbReference>
<evidence type="ECO:0000313" key="5">
    <source>
        <dbReference type="Proteomes" id="UP000294802"/>
    </source>
</evidence>
<protein>
    <submittedName>
        <fullName evidence="4">TetR/AcrR family transcriptional regulator</fullName>
    </submittedName>
</protein>
<evidence type="ECO:0000256" key="1">
    <source>
        <dbReference type="ARBA" id="ARBA00023125"/>
    </source>
</evidence>
<dbReference type="SUPFAM" id="SSF48498">
    <property type="entry name" value="Tetracyclin repressor-like, C-terminal domain"/>
    <property type="match status" value="1"/>
</dbReference>
<dbReference type="Pfam" id="PF00440">
    <property type="entry name" value="TetR_N"/>
    <property type="match status" value="1"/>
</dbReference>
<dbReference type="InterPro" id="IPR036271">
    <property type="entry name" value="Tet_transcr_reg_TetR-rel_C_sf"/>
</dbReference>
<dbReference type="InterPro" id="IPR001647">
    <property type="entry name" value="HTH_TetR"/>
</dbReference>
<dbReference type="Gene3D" id="1.10.357.10">
    <property type="entry name" value="Tetracycline Repressor, domain 2"/>
    <property type="match status" value="1"/>
</dbReference>
<dbReference type="PRINTS" id="PR00455">
    <property type="entry name" value="HTHTETR"/>
</dbReference>
<evidence type="ECO:0000313" key="4">
    <source>
        <dbReference type="EMBL" id="TDM10646.1"/>
    </source>
</evidence>
<dbReference type="Gene3D" id="1.10.10.60">
    <property type="entry name" value="Homeodomain-like"/>
    <property type="match status" value="1"/>
</dbReference>
<gene>
    <name evidence="4" type="ORF">ERX29_06275</name>
</gene>
<comment type="caution">
    <text evidence="4">The sequence shown here is derived from an EMBL/GenBank/DDBJ whole genome shotgun (WGS) entry which is preliminary data.</text>
</comment>
<dbReference type="PANTHER" id="PTHR30055">
    <property type="entry name" value="HTH-TYPE TRANSCRIPTIONAL REGULATOR RUTR"/>
    <property type="match status" value="1"/>
</dbReference>
<accession>A0A4R6BUC6</accession>
<dbReference type="InterPro" id="IPR050109">
    <property type="entry name" value="HTH-type_TetR-like_transc_reg"/>
</dbReference>
<dbReference type="GO" id="GO:0000976">
    <property type="term" value="F:transcription cis-regulatory region binding"/>
    <property type="evidence" value="ECO:0007669"/>
    <property type="project" value="TreeGrafter"/>
</dbReference>